<keyword evidence="11" id="KW-0630">Potassium</keyword>
<dbReference type="PROSITE" id="PS00154">
    <property type="entry name" value="ATPASE_E1_E2"/>
    <property type="match status" value="1"/>
</dbReference>
<feature type="transmembrane region" description="Helical" evidence="23">
    <location>
        <begin position="1066"/>
        <end position="1088"/>
    </location>
</feature>
<dbReference type="SUPFAM" id="SSF81660">
    <property type="entry name" value="Metal cation-transporting ATPase, ATP-binding domain N"/>
    <property type="match status" value="1"/>
</dbReference>
<evidence type="ECO:0000256" key="8">
    <source>
        <dbReference type="ARBA" id="ARBA00022741"/>
    </source>
</evidence>
<feature type="transmembrane region" description="Helical" evidence="23">
    <location>
        <begin position="1033"/>
        <end position="1054"/>
    </location>
</feature>
<dbReference type="GO" id="GO:0016887">
    <property type="term" value="F:ATP hydrolysis activity"/>
    <property type="evidence" value="ECO:0007669"/>
    <property type="project" value="InterPro"/>
</dbReference>
<dbReference type="Pfam" id="PF00689">
    <property type="entry name" value="Cation_ATPase_C"/>
    <property type="match status" value="2"/>
</dbReference>
<name>A0A8H3BIY8_9AGAM</name>
<dbReference type="NCBIfam" id="TIGR01523">
    <property type="entry name" value="ATPase-IID_K-Na"/>
    <property type="match status" value="1"/>
</dbReference>
<dbReference type="InterPro" id="IPR004014">
    <property type="entry name" value="ATPase_P-typ_cation-transptr_N"/>
</dbReference>
<dbReference type="Gene3D" id="3.40.1110.10">
    <property type="entry name" value="Calcium-transporting ATPase, cytoplasmic domain N"/>
    <property type="match status" value="1"/>
</dbReference>
<feature type="transmembrane region" description="Helical" evidence="23">
    <location>
        <begin position="92"/>
        <end position="110"/>
    </location>
</feature>
<dbReference type="SUPFAM" id="SSF81665">
    <property type="entry name" value="Calcium ATPase, transmembrane domain M"/>
    <property type="match status" value="1"/>
</dbReference>
<feature type="domain" description="Cation-transporting P-type ATPase N-terminal" evidence="24">
    <location>
        <begin position="38"/>
        <end position="112"/>
    </location>
</feature>
<dbReference type="InterPro" id="IPR001757">
    <property type="entry name" value="P_typ_ATPase"/>
</dbReference>
<keyword evidence="9" id="KW-0067">ATP-binding</keyword>
<evidence type="ECO:0000256" key="15">
    <source>
        <dbReference type="ARBA" id="ARBA00023065"/>
    </source>
</evidence>
<evidence type="ECO:0000259" key="24">
    <source>
        <dbReference type="SMART" id="SM00831"/>
    </source>
</evidence>
<evidence type="ECO:0000256" key="16">
    <source>
        <dbReference type="ARBA" id="ARBA00023136"/>
    </source>
</evidence>
<keyword evidence="15" id="KW-0406">Ion transport</keyword>
<keyword evidence="16 23" id="KW-0472">Membrane</keyword>
<dbReference type="InterPro" id="IPR006414">
    <property type="entry name" value="P-type_ATPase_IID"/>
</dbReference>
<dbReference type="InterPro" id="IPR036412">
    <property type="entry name" value="HAD-like_sf"/>
</dbReference>
<dbReference type="GO" id="GO:0006816">
    <property type="term" value="P:calcium ion transport"/>
    <property type="evidence" value="ECO:0007669"/>
    <property type="project" value="UniProtKB-ARBA"/>
</dbReference>
<evidence type="ECO:0000256" key="5">
    <source>
        <dbReference type="ARBA" id="ARBA00022538"/>
    </source>
</evidence>
<dbReference type="GO" id="GO:0006813">
    <property type="term" value="P:potassium ion transport"/>
    <property type="evidence" value="ECO:0007669"/>
    <property type="project" value="UniProtKB-KW"/>
</dbReference>
<protein>
    <recommendedName>
        <fullName evidence="19">P-type Na(+) transporter</fullName>
        <ecNumber evidence="19">7.2.2.3</ecNumber>
    </recommendedName>
</protein>
<keyword evidence="17" id="KW-0739">Sodium transport</keyword>
<feature type="compositionally biased region" description="Basic and acidic residues" evidence="22">
    <location>
        <begin position="1134"/>
        <end position="1158"/>
    </location>
</feature>
<dbReference type="Proteomes" id="UP000663846">
    <property type="component" value="Unassembled WGS sequence"/>
</dbReference>
<dbReference type="SUPFAM" id="SSF81653">
    <property type="entry name" value="Calcium ATPase, transduction domain A"/>
    <property type="match status" value="1"/>
</dbReference>
<evidence type="ECO:0000256" key="12">
    <source>
        <dbReference type="ARBA" id="ARBA00022967"/>
    </source>
</evidence>
<dbReference type="AlphaFoldDB" id="A0A8H3BIY8"/>
<dbReference type="SFLD" id="SFLDG00002">
    <property type="entry name" value="C1.7:_P-type_atpase_like"/>
    <property type="match status" value="1"/>
</dbReference>
<keyword evidence="6 23" id="KW-0812">Transmembrane</keyword>
<reference evidence="25" key="1">
    <citation type="submission" date="2021-01" db="EMBL/GenBank/DDBJ databases">
        <authorList>
            <person name="Kaushik A."/>
        </authorList>
    </citation>
    <scope>NUCLEOTIDE SEQUENCE</scope>
    <source>
        <strain evidence="25">AG1-1C</strain>
    </source>
</reference>
<comment type="caution">
    <text evidence="25">The sequence shown here is derived from an EMBL/GenBank/DDBJ whole genome shotgun (WGS) entry which is preliminary data.</text>
</comment>
<organism evidence="25 26">
    <name type="scientific">Rhizoctonia solani</name>
    <dbReference type="NCBI Taxonomy" id="456999"/>
    <lineage>
        <taxon>Eukaryota</taxon>
        <taxon>Fungi</taxon>
        <taxon>Dikarya</taxon>
        <taxon>Basidiomycota</taxon>
        <taxon>Agaricomycotina</taxon>
        <taxon>Agaricomycetes</taxon>
        <taxon>Cantharellales</taxon>
        <taxon>Ceratobasidiaceae</taxon>
        <taxon>Rhizoctonia</taxon>
    </lineage>
</organism>
<dbReference type="PRINTS" id="PR00119">
    <property type="entry name" value="CATATPASE"/>
</dbReference>
<dbReference type="NCBIfam" id="TIGR01494">
    <property type="entry name" value="ATPase_P-type"/>
    <property type="match status" value="3"/>
</dbReference>
<dbReference type="InterPro" id="IPR059000">
    <property type="entry name" value="ATPase_P-type_domA"/>
</dbReference>
<evidence type="ECO:0000256" key="21">
    <source>
        <dbReference type="ARBA" id="ARBA00049499"/>
    </source>
</evidence>
<dbReference type="EC" id="7.2.2.3" evidence="19"/>
<keyword evidence="7" id="KW-0479">Metal-binding</keyword>
<dbReference type="InterPro" id="IPR023299">
    <property type="entry name" value="ATPase_P-typ_cyto_dom_N"/>
</dbReference>
<dbReference type="Gene3D" id="1.20.1110.10">
    <property type="entry name" value="Calcium-transporting ATPase, transmembrane domain"/>
    <property type="match status" value="2"/>
</dbReference>
<evidence type="ECO:0000256" key="11">
    <source>
        <dbReference type="ARBA" id="ARBA00022958"/>
    </source>
</evidence>
<comment type="subcellular location">
    <subcellularLocation>
        <location evidence="2">Cell membrane</location>
        <topology evidence="2">Multi-pass membrane protein</topology>
    </subcellularLocation>
</comment>
<feature type="region of interest" description="Disordered" evidence="22">
    <location>
        <begin position="1115"/>
        <end position="1158"/>
    </location>
</feature>
<dbReference type="PRINTS" id="PR00120">
    <property type="entry name" value="HATPASE"/>
</dbReference>
<keyword evidence="4" id="KW-1003">Cell membrane</keyword>
<feature type="transmembrane region" description="Helical" evidence="23">
    <location>
        <begin position="356"/>
        <end position="379"/>
    </location>
</feature>
<dbReference type="GO" id="GO:0005886">
    <property type="term" value="C:plasma membrane"/>
    <property type="evidence" value="ECO:0007669"/>
    <property type="project" value="UniProtKB-SubCell"/>
</dbReference>
<gene>
    <name evidence="25" type="ORF">RDB_LOCUS155154</name>
</gene>
<dbReference type="GO" id="GO:0008554">
    <property type="term" value="F:P-type sodium transporter activity"/>
    <property type="evidence" value="ECO:0007669"/>
    <property type="project" value="UniProtKB-EC"/>
</dbReference>
<dbReference type="EMBL" id="CAJMWS010000673">
    <property type="protein sequence ID" value="CAE6458053.1"/>
    <property type="molecule type" value="Genomic_DNA"/>
</dbReference>
<proteinExistence type="inferred from homology"/>
<evidence type="ECO:0000256" key="19">
    <source>
        <dbReference type="ARBA" id="ARBA00035029"/>
    </source>
</evidence>
<feature type="transmembrane region" description="Helical" evidence="23">
    <location>
        <begin position="987"/>
        <end position="1006"/>
    </location>
</feature>
<dbReference type="PANTHER" id="PTHR42861">
    <property type="entry name" value="CALCIUM-TRANSPORTING ATPASE"/>
    <property type="match status" value="1"/>
</dbReference>
<evidence type="ECO:0000256" key="7">
    <source>
        <dbReference type="ARBA" id="ARBA00022723"/>
    </source>
</evidence>
<evidence type="ECO:0000313" key="26">
    <source>
        <dbReference type="Proteomes" id="UP000663846"/>
    </source>
</evidence>
<accession>A0A8H3BIY8</accession>
<evidence type="ECO:0000256" key="4">
    <source>
        <dbReference type="ARBA" id="ARBA00022475"/>
    </source>
</evidence>
<comment type="cofactor">
    <cofactor evidence="1">
        <name>Mg(2+)</name>
        <dbReference type="ChEBI" id="CHEBI:18420"/>
    </cofactor>
</comment>
<keyword evidence="5" id="KW-0633">Potassium transport</keyword>
<dbReference type="InterPro" id="IPR006068">
    <property type="entry name" value="ATPase_P-typ_cation-transptr_C"/>
</dbReference>
<sequence>MGLFSRKRFGKSYTIDERAANAKGKQQPQPGQIPLSERAHLLDAAAIIRKLRSSEHDGLTHEEAERRLEEYGENALDDEGGVSALKVLIRQMANALTLVLVAACALSWGVQDWIEGAVITAVIILNVTVGFIQEYKAEKTMDSLRSLSSPTALVLRDGEAQTVPSRHVVPGDIVLVKLGDVVPADMRVITSSNVECDEALLTGEALPVAKVVHRLHNGADRKPPADDSAGPDPDQVHSDGDVGVGDRINMLFSSANVVKGRATGIVVATGMGTQVGAIATAMKKKKNSRVPKRTGDGQKIPFYKRAGEFIMVFLGLRSGTPLQIKLSKLAYLLFICAIILAIIVFAVAKFNVTSEVAIYAIALGIAIIPESLIAVLTITMSAGTSRMAKQHVIVRKLNALEALGGVTDVCSDKTGTLTQGKMVVRKLWVASGLVDSNEKVSGSGQGQGSRTFSVEAGAEALRPEGRVFEHIPGESDDEKIIKPGSLDYGLRAIVECASLCNVATISQNKEGIWKSTGDPTEVALQVLAHKLQLGRPKLARVQSEDDGEDGAEIDDKRDGRRYRLIVEYPFDSELKRMSVIYSDRERPNENLVLLKGAVENVLAASTTCLASPTAGIEDVVPLTETIRAATMAQTETLAAQGLRVLALSARRYPTTGSSSGNPSREDTECEMTFLGLAGIYDPPRPESREAVRACRAAGITVHMLTGDHAATAAAIAREIEIVGPDARVGGKDGQIMTAAEFDRLTDEEIDQLPELPLVIARCAPQTKVRMIEAGSRRRKYMAMTGDGVNDAPSLKLAPVGIAMGMGGSDVAKDASDLVLTDDNFDSIRSAISEGRRIFDNIQRFVLHLLTTNVAEVVLLVIGLCFIDGQGASVFPLSPLAILWINMVTSSPPAFGLGLEKPAAGIMKRPPHNIRTGVFTLQVIGDVFFCKSYPALHCRPFLTDICPDGFVMGATCLAAFVIVIYGANGGNLGRDCNRGFNEGCEAVFRARSTVFATLIFQILFYAWELKALDRSVFNITPGRFFAKDLWANQILFWSVVIGCASVPLAIYVPALNSRVFYQSGITWEWGLIVGMTLVFILSAELWKIFVRSSGWYNRLGESRGWGATADVVRPDSKRRTRGDSASSMGGETLDLGEKSREGNEGKVRQIREEFGDQRV</sequence>
<dbReference type="Gene3D" id="2.70.150.10">
    <property type="entry name" value="Calcium-transporting ATPase, cytoplasmic transduction domain A"/>
    <property type="match status" value="1"/>
</dbReference>
<evidence type="ECO:0000256" key="10">
    <source>
        <dbReference type="ARBA" id="ARBA00022842"/>
    </source>
</evidence>
<feature type="transmembrane region" description="Helical" evidence="23">
    <location>
        <begin position="844"/>
        <end position="868"/>
    </location>
</feature>
<evidence type="ECO:0000256" key="13">
    <source>
        <dbReference type="ARBA" id="ARBA00022989"/>
    </source>
</evidence>
<dbReference type="FunFam" id="3.40.50.1000:FF:000028">
    <property type="entry name" value="Calcium-transporting P-type ATPase, putative"/>
    <property type="match status" value="1"/>
</dbReference>
<keyword evidence="13 23" id="KW-1133">Transmembrane helix</keyword>
<feature type="transmembrane region" description="Helical" evidence="23">
    <location>
        <begin position="948"/>
        <end position="967"/>
    </location>
</feature>
<dbReference type="Pfam" id="PF00122">
    <property type="entry name" value="E1-E2_ATPase"/>
    <property type="match status" value="1"/>
</dbReference>
<keyword evidence="12" id="KW-1278">Translocase</keyword>
<keyword evidence="10" id="KW-0460">Magnesium</keyword>
<dbReference type="GO" id="GO:0046872">
    <property type="term" value="F:metal ion binding"/>
    <property type="evidence" value="ECO:0007669"/>
    <property type="project" value="UniProtKB-KW"/>
</dbReference>
<comment type="catalytic activity">
    <reaction evidence="21">
        <text>Na(+)(in) + ATP + H2O = Na(+)(out) + ADP + phosphate + H(+)</text>
        <dbReference type="Rhea" id="RHEA:14633"/>
        <dbReference type="ChEBI" id="CHEBI:15377"/>
        <dbReference type="ChEBI" id="CHEBI:15378"/>
        <dbReference type="ChEBI" id="CHEBI:29101"/>
        <dbReference type="ChEBI" id="CHEBI:30616"/>
        <dbReference type="ChEBI" id="CHEBI:43474"/>
        <dbReference type="ChEBI" id="CHEBI:456216"/>
        <dbReference type="EC" id="7.2.2.3"/>
    </reaction>
    <physiologicalReaction direction="left-to-right" evidence="21">
        <dbReference type="Rhea" id="RHEA:14634"/>
    </physiologicalReaction>
</comment>
<dbReference type="SUPFAM" id="SSF56784">
    <property type="entry name" value="HAD-like"/>
    <property type="match status" value="1"/>
</dbReference>
<feature type="transmembrane region" description="Helical" evidence="23">
    <location>
        <begin position="329"/>
        <end position="350"/>
    </location>
</feature>
<keyword evidence="8" id="KW-0547">Nucleotide-binding</keyword>
<dbReference type="Pfam" id="PF00690">
    <property type="entry name" value="Cation_ATPase_N"/>
    <property type="match status" value="1"/>
</dbReference>
<dbReference type="SFLD" id="SFLDS00003">
    <property type="entry name" value="Haloacid_Dehalogenase"/>
    <property type="match status" value="1"/>
</dbReference>
<feature type="region of interest" description="Disordered" evidence="22">
    <location>
        <begin position="218"/>
        <end position="240"/>
    </location>
</feature>
<dbReference type="InterPro" id="IPR008250">
    <property type="entry name" value="ATPase_P-typ_transduc_dom_A_sf"/>
</dbReference>
<evidence type="ECO:0000256" key="3">
    <source>
        <dbReference type="ARBA" id="ARBA00022448"/>
    </source>
</evidence>
<feature type="transmembrane region" description="Helical" evidence="23">
    <location>
        <begin position="880"/>
        <end position="898"/>
    </location>
</feature>
<dbReference type="InterPro" id="IPR018303">
    <property type="entry name" value="ATPase_P-typ_P_site"/>
</dbReference>
<evidence type="ECO:0000256" key="2">
    <source>
        <dbReference type="ARBA" id="ARBA00004651"/>
    </source>
</evidence>
<comment type="catalytic activity">
    <reaction evidence="20">
        <text>K(+)(in) + ATP + H2O = K(+)(out) + ADP + phosphate + H(+)</text>
        <dbReference type="Rhea" id="RHEA:75815"/>
        <dbReference type="ChEBI" id="CHEBI:15377"/>
        <dbReference type="ChEBI" id="CHEBI:15378"/>
        <dbReference type="ChEBI" id="CHEBI:29103"/>
        <dbReference type="ChEBI" id="CHEBI:30616"/>
        <dbReference type="ChEBI" id="CHEBI:43474"/>
        <dbReference type="ChEBI" id="CHEBI:456216"/>
    </reaction>
</comment>
<evidence type="ECO:0000256" key="22">
    <source>
        <dbReference type="SAM" id="MobiDB-lite"/>
    </source>
</evidence>
<evidence type="ECO:0000313" key="25">
    <source>
        <dbReference type="EMBL" id="CAE6458053.1"/>
    </source>
</evidence>
<dbReference type="GO" id="GO:0005524">
    <property type="term" value="F:ATP binding"/>
    <property type="evidence" value="ECO:0007669"/>
    <property type="project" value="UniProtKB-KW"/>
</dbReference>
<dbReference type="InterPro" id="IPR044492">
    <property type="entry name" value="P_typ_ATPase_HD_dom"/>
</dbReference>
<dbReference type="SFLD" id="SFLDF00027">
    <property type="entry name" value="p-type_atpase"/>
    <property type="match status" value="1"/>
</dbReference>
<keyword evidence="3" id="KW-0813">Transport</keyword>
<dbReference type="SMART" id="SM00831">
    <property type="entry name" value="Cation_ATPase_N"/>
    <property type="match status" value="1"/>
</dbReference>
<evidence type="ECO:0000256" key="20">
    <source>
        <dbReference type="ARBA" id="ARBA00048599"/>
    </source>
</evidence>
<feature type="transmembrane region" description="Helical" evidence="23">
    <location>
        <begin position="116"/>
        <end position="135"/>
    </location>
</feature>
<evidence type="ECO:0000256" key="9">
    <source>
        <dbReference type="ARBA" id="ARBA00022840"/>
    </source>
</evidence>
<evidence type="ECO:0000256" key="18">
    <source>
        <dbReference type="ARBA" id="ARBA00035017"/>
    </source>
</evidence>
<keyword evidence="14" id="KW-0915">Sodium</keyword>
<dbReference type="Pfam" id="PF13246">
    <property type="entry name" value="Cation_ATPase"/>
    <property type="match status" value="1"/>
</dbReference>
<evidence type="ECO:0000256" key="14">
    <source>
        <dbReference type="ARBA" id="ARBA00023053"/>
    </source>
</evidence>
<evidence type="ECO:0000256" key="1">
    <source>
        <dbReference type="ARBA" id="ARBA00001946"/>
    </source>
</evidence>
<dbReference type="InterPro" id="IPR023298">
    <property type="entry name" value="ATPase_P-typ_TM_dom_sf"/>
</dbReference>
<evidence type="ECO:0000256" key="6">
    <source>
        <dbReference type="ARBA" id="ARBA00022692"/>
    </source>
</evidence>
<evidence type="ECO:0000256" key="23">
    <source>
        <dbReference type="SAM" id="Phobius"/>
    </source>
</evidence>
<evidence type="ECO:0000256" key="17">
    <source>
        <dbReference type="ARBA" id="ARBA00023201"/>
    </source>
</evidence>
<comment type="similarity">
    <text evidence="18">Belongs to the cation transport ATPase (P-type) (TC 3.A.3) family. Type IID subfamily.</text>
</comment>